<dbReference type="AlphaFoldDB" id="A0A3R5Y666"/>
<dbReference type="CDD" id="cd00093">
    <property type="entry name" value="HTH_XRE"/>
    <property type="match status" value="1"/>
</dbReference>
<feature type="domain" description="HTH tetR-type" evidence="4">
    <location>
        <begin position="12"/>
        <end position="70"/>
    </location>
</feature>
<organism evidence="5 6">
    <name type="scientific">Geovibrio thiophilus</name>
    <dbReference type="NCBI Taxonomy" id="139438"/>
    <lineage>
        <taxon>Bacteria</taxon>
        <taxon>Pseudomonadati</taxon>
        <taxon>Deferribacterota</taxon>
        <taxon>Deferribacteres</taxon>
        <taxon>Deferribacterales</taxon>
        <taxon>Geovibrionaceae</taxon>
        <taxon>Geovibrio</taxon>
    </lineage>
</organism>
<dbReference type="OrthoDB" id="9809994at2"/>
<feature type="DNA-binding region" description="H-T-H motif" evidence="2">
    <location>
        <begin position="33"/>
        <end position="52"/>
    </location>
</feature>
<dbReference type="PANTHER" id="PTHR43479:SF11">
    <property type="entry name" value="ACREF_ENVCD OPERON REPRESSOR-RELATED"/>
    <property type="match status" value="1"/>
</dbReference>
<dbReference type="GO" id="GO:0003677">
    <property type="term" value="F:DNA binding"/>
    <property type="evidence" value="ECO:0007669"/>
    <property type="project" value="UniProtKB-UniRule"/>
</dbReference>
<dbReference type="SUPFAM" id="SSF46689">
    <property type="entry name" value="Homeodomain-like"/>
    <property type="match status" value="1"/>
</dbReference>
<protein>
    <submittedName>
        <fullName evidence="5">TetR/AcrR family transcriptional regulator</fullName>
    </submittedName>
</protein>
<evidence type="ECO:0000313" key="6">
    <source>
        <dbReference type="Proteomes" id="UP000287502"/>
    </source>
</evidence>
<dbReference type="InterPro" id="IPR009057">
    <property type="entry name" value="Homeodomain-like_sf"/>
</dbReference>
<dbReference type="Pfam" id="PF00440">
    <property type="entry name" value="TetR_N"/>
    <property type="match status" value="1"/>
</dbReference>
<evidence type="ECO:0000313" key="5">
    <source>
        <dbReference type="EMBL" id="QAR32617.1"/>
    </source>
</evidence>
<dbReference type="Gene3D" id="1.10.357.10">
    <property type="entry name" value="Tetracycline Repressor, domain 2"/>
    <property type="match status" value="1"/>
</dbReference>
<evidence type="ECO:0000259" key="3">
    <source>
        <dbReference type="PROSITE" id="PS50943"/>
    </source>
</evidence>
<dbReference type="EMBL" id="CP035108">
    <property type="protein sequence ID" value="QAR32617.1"/>
    <property type="molecule type" value="Genomic_DNA"/>
</dbReference>
<dbReference type="InterPro" id="IPR036271">
    <property type="entry name" value="Tet_transcr_reg_TetR-rel_C_sf"/>
</dbReference>
<dbReference type="SUPFAM" id="SSF48498">
    <property type="entry name" value="Tetracyclin repressor-like, C-terminal domain"/>
    <property type="match status" value="1"/>
</dbReference>
<sequence length="193" mass="22004">MNLKKRKEVLDNLFKDRIVKTVIELIKENAGITMDEVAKRSGVSKGSLYNYFENKESLMEYVHAEMVSPITKGIEGIFKSGKKPSEMLLDLFESFFDVSDEVCLYFGFLDSHRTVEEDAKETHYLLIEPLAVIFRAGIETGEFVDVDPYILANTFAGMVIGTFGSYGFRNAEKTDFQNAKEEMLKLIKRLIIT</sequence>
<name>A0A3R5Y666_9BACT</name>
<keyword evidence="1 2" id="KW-0238">DNA-binding</keyword>
<reference evidence="5 6" key="1">
    <citation type="submission" date="2019-01" db="EMBL/GenBank/DDBJ databases">
        <title>Geovibrio thiophilus DSM 11263, complete genome.</title>
        <authorList>
            <person name="Spring S."/>
            <person name="Bunk B."/>
            <person name="Sproer C."/>
        </authorList>
    </citation>
    <scope>NUCLEOTIDE SEQUENCE [LARGE SCALE GENOMIC DNA]</scope>
    <source>
        <strain evidence="5 6">DSM 11263</strain>
    </source>
</reference>
<feature type="domain" description="HTH cro/C1-type" evidence="3">
    <location>
        <begin position="23"/>
        <end position="55"/>
    </location>
</feature>
<dbReference type="PROSITE" id="PS50943">
    <property type="entry name" value="HTH_CROC1"/>
    <property type="match status" value="1"/>
</dbReference>
<accession>A0A3R5Y666</accession>
<proteinExistence type="predicted"/>
<evidence type="ECO:0000256" key="1">
    <source>
        <dbReference type="ARBA" id="ARBA00023125"/>
    </source>
</evidence>
<dbReference type="KEGG" id="gtl:EP073_04100"/>
<dbReference type="PANTHER" id="PTHR43479">
    <property type="entry name" value="ACREF/ENVCD OPERON REPRESSOR-RELATED"/>
    <property type="match status" value="1"/>
</dbReference>
<gene>
    <name evidence="5" type="ORF">EP073_04100</name>
</gene>
<keyword evidence="6" id="KW-1185">Reference proteome</keyword>
<dbReference type="InterPro" id="IPR001647">
    <property type="entry name" value="HTH_TetR"/>
</dbReference>
<dbReference type="InterPro" id="IPR050624">
    <property type="entry name" value="HTH-type_Tx_Regulator"/>
</dbReference>
<dbReference type="PROSITE" id="PS50977">
    <property type="entry name" value="HTH_TETR_2"/>
    <property type="match status" value="1"/>
</dbReference>
<evidence type="ECO:0000256" key="2">
    <source>
        <dbReference type="PROSITE-ProRule" id="PRU00335"/>
    </source>
</evidence>
<dbReference type="Proteomes" id="UP000287502">
    <property type="component" value="Chromosome"/>
</dbReference>
<dbReference type="RefSeq" id="WP_128465904.1">
    <property type="nucleotide sequence ID" value="NZ_CP035108.1"/>
</dbReference>
<evidence type="ECO:0000259" key="4">
    <source>
        <dbReference type="PROSITE" id="PS50977"/>
    </source>
</evidence>
<dbReference type="InterPro" id="IPR001387">
    <property type="entry name" value="Cro/C1-type_HTH"/>
</dbReference>